<dbReference type="InterPro" id="IPR002624">
    <property type="entry name" value="DCK/DGK"/>
</dbReference>
<evidence type="ECO:0000256" key="7">
    <source>
        <dbReference type="PIRSR" id="PIRSR000705-3"/>
    </source>
</evidence>
<dbReference type="Gene3D" id="3.40.50.300">
    <property type="entry name" value="P-loop containing nucleotide triphosphate hydrolases"/>
    <property type="match status" value="1"/>
</dbReference>
<dbReference type="PANTHER" id="PTHR10513:SF35">
    <property type="entry name" value="DEOXYADENOSINE KINASE"/>
    <property type="match status" value="1"/>
</dbReference>
<dbReference type="InterPro" id="IPR031314">
    <property type="entry name" value="DNK_dom"/>
</dbReference>
<accession>A0AA94LL05</accession>
<evidence type="ECO:0000256" key="5">
    <source>
        <dbReference type="ARBA" id="ARBA00022840"/>
    </source>
</evidence>
<dbReference type="FunFam" id="3.40.50.300:FF:000659">
    <property type="entry name" value="Deoxyguanosine kinase"/>
    <property type="match status" value="1"/>
</dbReference>
<feature type="active site" description="Proton acceptor" evidence="6">
    <location>
        <position position="88"/>
    </location>
</feature>
<proteinExistence type="inferred from homology"/>
<evidence type="ECO:0000256" key="3">
    <source>
        <dbReference type="ARBA" id="ARBA00022741"/>
    </source>
</evidence>
<protein>
    <submittedName>
        <fullName evidence="9">Deoxyadenosine/deoxycytidine kinase</fullName>
    </submittedName>
</protein>
<feature type="domain" description="Deoxynucleoside kinase" evidence="8">
    <location>
        <begin position="13"/>
        <end position="206"/>
    </location>
</feature>
<dbReference type="EMBL" id="FZNZ01000025">
    <property type="protein sequence ID" value="SNR98133.1"/>
    <property type="molecule type" value="Genomic_DNA"/>
</dbReference>
<dbReference type="GO" id="GO:0005524">
    <property type="term" value="F:ATP binding"/>
    <property type="evidence" value="ECO:0007669"/>
    <property type="project" value="UniProtKB-KW"/>
</dbReference>
<dbReference type="Proteomes" id="UP000198427">
    <property type="component" value="Unassembled WGS sequence"/>
</dbReference>
<name>A0AA94LL05_9BACT</name>
<evidence type="ECO:0000256" key="2">
    <source>
        <dbReference type="ARBA" id="ARBA00022679"/>
    </source>
</evidence>
<dbReference type="CDD" id="cd01673">
    <property type="entry name" value="dNK"/>
    <property type="match status" value="1"/>
</dbReference>
<dbReference type="PIRSF" id="PIRSF000705">
    <property type="entry name" value="DNK"/>
    <property type="match status" value="1"/>
</dbReference>
<keyword evidence="2" id="KW-0808">Transferase</keyword>
<keyword evidence="4 9" id="KW-0418">Kinase</keyword>
<comment type="similarity">
    <text evidence="1">Belongs to the DCK/DGK family.</text>
</comment>
<dbReference type="GO" id="GO:0019136">
    <property type="term" value="F:deoxynucleoside kinase activity"/>
    <property type="evidence" value="ECO:0007669"/>
    <property type="project" value="InterPro"/>
</dbReference>
<evidence type="ECO:0000256" key="1">
    <source>
        <dbReference type="ARBA" id="ARBA00007420"/>
    </source>
</evidence>
<comment type="caution">
    <text evidence="9">The sequence shown here is derived from an EMBL/GenBank/DDBJ whole genome shotgun (WGS) entry which is preliminary data.</text>
</comment>
<dbReference type="Pfam" id="PF01712">
    <property type="entry name" value="dNK"/>
    <property type="match status" value="1"/>
</dbReference>
<dbReference type="GO" id="GO:0005737">
    <property type="term" value="C:cytoplasm"/>
    <property type="evidence" value="ECO:0007669"/>
    <property type="project" value="TreeGrafter"/>
</dbReference>
<keyword evidence="5 7" id="KW-0067">ATP-binding</keyword>
<evidence type="ECO:0000313" key="10">
    <source>
        <dbReference type="Proteomes" id="UP000198427"/>
    </source>
</evidence>
<evidence type="ECO:0000259" key="8">
    <source>
        <dbReference type="Pfam" id="PF01712"/>
    </source>
</evidence>
<dbReference type="InterPro" id="IPR027417">
    <property type="entry name" value="P-loop_NTPase"/>
</dbReference>
<feature type="binding site" evidence="7">
    <location>
        <begin position="17"/>
        <end position="25"/>
    </location>
    <ligand>
        <name>ATP</name>
        <dbReference type="ChEBI" id="CHEBI:30616"/>
    </ligand>
</feature>
<evidence type="ECO:0000313" key="9">
    <source>
        <dbReference type="EMBL" id="SNR98133.1"/>
    </source>
</evidence>
<dbReference type="AlphaFoldDB" id="A0AA94LL05"/>
<gene>
    <name evidence="9" type="ORF">SAMN06265364_12518</name>
</gene>
<keyword evidence="10" id="KW-1185">Reference proteome</keyword>
<keyword evidence="3 7" id="KW-0547">Nucleotide-binding</keyword>
<reference evidence="9 10" key="1">
    <citation type="submission" date="2017-06" db="EMBL/GenBank/DDBJ databases">
        <authorList>
            <person name="Varghese N."/>
            <person name="Submissions S."/>
        </authorList>
    </citation>
    <scope>NUCLEOTIDE SEQUENCE [LARGE SCALE GENOMIC DNA]</scope>
    <source>
        <strain evidence="9 10">DSM 26989</strain>
    </source>
</reference>
<sequence length="214" mass="25774">MLKMPHGLYVMHIAIAGNIGSGKTTLTTMLAKRYGWKPRFESVDYNPYLEDYYKDIKRWSFPMEVFFLKERFKDLLEISRSEESVVQDRSIYEGVYVFTENNYAMGNLDNRDYETYMELFEDMTDAVRFPDLMIYLRSSVSHLVSNIEKRGREYEQRMPLDYLENLNKRYEEFIKDKYKGRVLTIDVDHLDYQHRPKDFGFITDKIDRELFGLF</sequence>
<organism evidence="9 10">
    <name type="scientific">Prevotella jejuni</name>
    <dbReference type="NCBI Taxonomy" id="1177574"/>
    <lineage>
        <taxon>Bacteria</taxon>
        <taxon>Pseudomonadati</taxon>
        <taxon>Bacteroidota</taxon>
        <taxon>Bacteroidia</taxon>
        <taxon>Bacteroidales</taxon>
        <taxon>Prevotellaceae</taxon>
        <taxon>Prevotella</taxon>
    </lineage>
</organism>
<evidence type="ECO:0000256" key="4">
    <source>
        <dbReference type="ARBA" id="ARBA00022777"/>
    </source>
</evidence>
<dbReference type="InterPro" id="IPR050566">
    <property type="entry name" value="Deoxyribonucleoside_kinase"/>
</dbReference>
<dbReference type="SUPFAM" id="SSF52540">
    <property type="entry name" value="P-loop containing nucleoside triphosphate hydrolases"/>
    <property type="match status" value="1"/>
</dbReference>
<evidence type="ECO:0000256" key="6">
    <source>
        <dbReference type="PIRSR" id="PIRSR000705-1"/>
    </source>
</evidence>
<dbReference type="PANTHER" id="PTHR10513">
    <property type="entry name" value="DEOXYNUCLEOSIDE KINASE"/>
    <property type="match status" value="1"/>
</dbReference>